<dbReference type="EMBL" id="JAHIBW010000016">
    <property type="protein sequence ID" value="KAG7303258.1"/>
    <property type="molecule type" value="Genomic_DNA"/>
</dbReference>
<protein>
    <submittedName>
        <fullName evidence="1">Uncharacterized protein</fullName>
    </submittedName>
</protein>
<gene>
    <name evidence="1" type="ORF">JYU34_011725</name>
</gene>
<keyword evidence="2" id="KW-1185">Reference proteome</keyword>
<evidence type="ECO:0000313" key="1">
    <source>
        <dbReference type="EMBL" id="KAG7303258.1"/>
    </source>
</evidence>
<sequence>MQIPIGGMNLLEDFRDSFQINMFLSLHYCESWVTITAKCLNACQRLELIRNRCNFIILKSSSFLIRTFLCTYLFLQIKQLSLSKLKIVKYLNKCILKHQVK</sequence>
<accession>A0ABQ7QEB6</accession>
<evidence type="ECO:0000313" key="2">
    <source>
        <dbReference type="Proteomes" id="UP000823941"/>
    </source>
</evidence>
<name>A0ABQ7QEB6_PLUXY</name>
<reference evidence="1 2" key="1">
    <citation type="submission" date="2021-06" db="EMBL/GenBank/DDBJ databases">
        <title>A haploid diamondback moth (Plutella xylostella L.) genome assembly resolves 31 chromosomes and identifies a diamide resistance mutation.</title>
        <authorList>
            <person name="Ward C.M."/>
            <person name="Perry K.D."/>
            <person name="Baker G."/>
            <person name="Powis K."/>
            <person name="Heckel D.G."/>
            <person name="Baxter S.W."/>
        </authorList>
    </citation>
    <scope>NUCLEOTIDE SEQUENCE [LARGE SCALE GENOMIC DNA]</scope>
    <source>
        <strain evidence="1 2">LV</strain>
        <tissue evidence="1">Single pupa</tissue>
    </source>
</reference>
<dbReference type="Proteomes" id="UP000823941">
    <property type="component" value="Chromosome 16"/>
</dbReference>
<proteinExistence type="predicted"/>
<organism evidence="1 2">
    <name type="scientific">Plutella xylostella</name>
    <name type="common">Diamondback moth</name>
    <name type="synonym">Plutella maculipennis</name>
    <dbReference type="NCBI Taxonomy" id="51655"/>
    <lineage>
        <taxon>Eukaryota</taxon>
        <taxon>Metazoa</taxon>
        <taxon>Ecdysozoa</taxon>
        <taxon>Arthropoda</taxon>
        <taxon>Hexapoda</taxon>
        <taxon>Insecta</taxon>
        <taxon>Pterygota</taxon>
        <taxon>Neoptera</taxon>
        <taxon>Endopterygota</taxon>
        <taxon>Lepidoptera</taxon>
        <taxon>Glossata</taxon>
        <taxon>Ditrysia</taxon>
        <taxon>Yponomeutoidea</taxon>
        <taxon>Plutellidae</taxon>
        <taxon>Plutella</taxon>
    </lineage>
</organism>
<comment type="caution">
    <text evidence="1">The sequence shown here is derived from an EMBL/GenBank/DDBJ whole genome shotgun (WGS) entry which is preliminary data.</text>
</comment>